<evidence type="ECO:0000256" key="2">
    <source>
        <dbReference type="ARBA" id="ARBA00022692"/>
    </source>
</evidence>
<evidence type="ECO:0000256" key="4">
    <source>
        <dbReference type="ARBA" id="ARBA00023136"/>
    </source>
</evidence>
<dbReference type="InterPro" id="IPR052165">
    <property type="entry name" value="Membrane_assoc_protease"/>
</dbReference>
<organism evidence="8 9">
    <name type="scientific">Mitsuokella multacida DSM 20544</name>
    <dbReference type="NCBI Taxonomy" id="500635"/>
    <lineage>
        <taxon>Bacteria</taxon>
        <taxon>Bacillati</taxon>
        <taxon>Bacillota</taxon>
        <taxon>Negativicutes</taxon>
        <taxon>Selenomonadales</taxon>
        <taxon>Selenomonadaceae</taxon>
        <taxon>Mitsuokella</taxon>
    </lineage>
</organism>
<name>C9KNP2_9FIRM</name>
<dbReference type="SUPFAM" id="SSF141322">
    <property type="entry name" value="NfeD domain-like"/>
    <property type="match status" value="1"/>
</dbReference>
<feature type="transmembrane region" description="Helical" evidence="5">
    <location>
        <begin position="61"/>
        <end position="80"/>
    </location>
</feature>
<evidence type="ECO:0000313" key="9">
    <source>
        <dbReference type="Proteomes" id="UP000003671"/>
    </source>
</evidence>
<accession>C9KNP2</accession>
<proteinExistence type="predicted"/>
<dbReference type="PATRIC" id="fig|500635.8.peg.1441"/>
<dbReference type="Pfam" id="PF01957">
    <property type="entry name" value="NfeD"/>
    <property type="match status" value="1"/>
</dbReference>
<dbReference type="InterPro" id="IPR056739">
    <property type="entry name" value="NfeD_membrane"/>
</dbReference>
<keyword evidence="9" id="KW-1185">Reference proteome</keyword>
<evidence type="ECO:0000256" key="3">
    <source>
        <dbReference type="ARBA" id="ARBA00022989"/>
    </source>
</evidence>
<dbReference type="eggNOG" id="COG1030">
    <property type="taxonomic scope" value="Bacteria"/>
</dbReference>
<dbReference type="STRING" id="500635.MITSMUL_04732"/>
<protein>
    <submittedName>
        <fullName evidence="8">Nodulation efficiency protein D</fullName>
    </submittedName>
</protein>
<evidence type="ECO:0000256" key="5">
    <source>
        <dbReference type="SAM" id="Phobius"/>
    </source>
</evidence>
<evidence type="ECO:0000256" key="1">
    <source>
        <dbReference type="ARBA" id="ARBA00004141"/>
    </source>
</evidence>
<dbReference type="PANTHER" id="PTHR33507">
    <property type="entry name" value="INNER MEMBRANE PROTEIN YBBJ"/>
    <property type="match status" value="1"/>
</dbReference>
<feature type="transmembrane region" description="Helical" evidence="5">
    <location>
        <begin position="157"/>
        <end position="179"/>
    </location>
</feature>
<evidence type="ECO:0000313" key="8">
    <source>
        <dbReference type="EMBL" id="EEX68666.1"/>
    </source>
</evidence>
<dbReference type="InterPro" id="IPR002810">
    <property type="entry name" value="NfeD-like_C"/>
</dbReference>
<keyword evidence="4 5" id="KW-0472">Membrane</keyword>
<dbReference type="PANTHER" id="PTHR33507:SF3">
    <property type="entry name" value="INNER MEMBRANE PROTEIN YBBJ"/>
    <property type="match status" value="1"/>
</dbReference>
<dbReference type="Pfam" id="PF24961">
    <property type="entry name" value="NfeD_membrane"/>
    <property type="match status" value="1"/>
</dbReference>
<gene>
    <name evidence="8" type="ORF">MITSMUL_04732</name>
</gene>
<dbReference type="Proteomes" id="UP000003671">
    <property type="component" value="Unassembled WGS sequence"/>
</dbReference>
<sequence length="278" mass="29912">MQRLSRKWQPFLRADRLLAAWKRFLGMPCRILMKKEQLPYITVSFVFLADSLQKGGFLMDITMPALQVLLLAIMFLAILVEVKTGGTGAGIIFGLVAAGVFWGSQYVKGAADLFQIELFLGGILCIIVEMLLPTVGLLAGVGVAAMLYSLVMALGGNFAAVTVLILALVAAIGVFALVVNQLPASRLWKRFVLKDQSTSKRGYVSAVEEPHLVGERGKVLTELRPSGSALLAGHPVDVVSEGAFIPKGELVQVVAVQGSRVVVRRVEQSPKAPTKQQA</sequence>
<feature type="transmembrane region" description="Helical" evidence="5">
    <location>
        <begin position="86"/>
        <end position="106"/>
    </location>
</feature>
<feature type="transmembrane region" description="Helical" evidence="5">
    <location>
        <begin position="118"/>
        <end position="151"/>
    </location>
</feature>
<keyword evidence="3 5" id="KW-1133">Transmembrane helix</keyword>
<dbReference type="GO" id="GO:0005886">
    <property type="term" value="C:plasma membrane"/>
    <property type="evidence" value="ECO:0007669"/>
    <property type="project" value="TreeGrafter"/>
</dbReference>
<comment type="caution">
    <text evidence="8">The sequence shown here is derived from an EMBL/GenBank/DDBJ whole genome shotgun (WGS) entry which is preliminary data.</text>
</comment>
<evidence type="ECO:0000259" key="6">
    <source>
        <dbReference type="Pfam" id="PF01957"/>
    </source>
</evidence>
<evidence type="ECO:0000259" key="7">
    <source>
        <dbReference type="Pfam" id="PF24961"/>
    </source>
</evidence>
<feature type="domain" description="NfeD integral membrane" evidence="7">
    <location>
        <begin position="66"/>
        <end position="178"/>
    </location>
</feature>
<dbReference type="HOGENOM" id="CLU_087257_0_0_9"/>
<reference evidence="8" key="1">
    <citation type="submission" date="2009-09" db="EMBL/GenBank/DDBJ databases">
        <authorList>
            <person name="Weinstock G."/>
            <person name="Sodergren E."/>
            <person name="Clifton S."/>
            <person name="Fulton L."/>
            <person name="Fulton B."/>
            <person name="Courtney L."/>
            <person name="Fronick C."/>
            <person name="Harrison M."/>
            <person name="Strong C."/>
            <person name="Farmer C."/>
            <person name="Delahaunty K."/>
            <person name="Markovic C."/>
            <person name="Hall O."/>
            <person name="Minx P."/>
            <person name="Tomlinson C."/>
            <person name="Mitreva M."/>
            <person name="Nelson J."/>
            <person name="Hou S."/>
            <person name="Wollam A."/>
            <person name="Pepin K.H."/>
            <person name="Johnson M."/>
            <person name="Bhonagiri V."/>
            <person name="Nash W.E."/>
            <person name="Warren W."/>
            <person name="Chinwalla A."/>
            <person name="Mardis E.R."/>
            <person name="Wilson R.K."/>
        </authorList>
    </citation>
    <scope>NUCLEOTIDE SEQUENCE [LARGE SCALE GENOMIC DNA]</scope>
    <source>
        <strain evidence="8">DSM 20544</strain>
    </source>
</reference>
<dbReference type="Gene3D" id="2.40.50.140">
    <property type="entry name" value="Nucleic acid-binding proteins"/>
    <property type="match status" value="1"/>
</dbReference>
<feature type="domain" description="NfeD-like C-terminal" evidence="6">
    <location>
        <begin position="212"/>
        <end position="265"/>
    </location>
</feature>
<comment type="subcellular location">
    <subcellularLocation>
        <location evidence="1">Membrane</location>
        <topology evidence="1">Multi-pass membrane protein</topology>
    </subcellularLocation>
</comment>
<dbReference type="AlphaFoldDB" id="C9KNP2"/>
<dbReference type="InterPro" id="IPR012340">
    <property type="entry name" value="NA-bd_OB-fold"/>
</dbReference>
<keyword evidence="2 5" id="KW-0812">Transmembrane</keyword>
<dbReference type="EMBL" id="ABWK02000017">
    <property type="protein sequence ID" value="EEX68666.1"/>
    <property type="molecule type" value="Genomic_DNA"/>
</dbReference>